<dbReference type="GO" id="GO:1905392">
    <property type="term" value="P:plant organ morphogenesis"/>
    <property type="evidence" value="ECO:0007669"/>
    <property type="project" value="EnsemblPlants"/>
</dbReference>
<name>A0A5J9T300_9POAL</name>
<evidence type="ECO:0000313" key="4">
    <source>
        <dbReference type="Proteomes" id="UP000324897"/>
    </source>
</evidence>
<gene>
    <name evidence="3" type="ORF">EJB05_48894</name>
</gene>
<reference evidence="3 4" key="1">
    <citation type="journal article" date="2019" name="Sci. Rep.">
        <title>A high-quality genome of Eragrostis curvula grass provides insights into Poaceae evolution and supports new strategies to enhance forage quality.</title>
        <authorList>
            <person name="Carballo J."/>
            <person name="Santos B.A.C.M."/>
            <person name="Zappacosta D."/>
            <person name="Garbus I."/>
            <person name="Selva J.P."/>
            <person name="Gallo C.A."/>
            <person name="Diaz A."/>
            <person name="Albertini E."/>
            <person name="Caccamo M."/>
            <person name="Echenique V."/>
        </authorList>
    </citation>
    <scope>NUCLEOTIDE SEQUENCE [LARGE SCALE GENOMIC DNA]</scope>
    <source>
        <strain evidence="4">cv. Victoria</strain>
        <tissue evidence="3">Leaf</tissue>
    </source>
</reference>
<dbReference type="PANTHER" id="PTHR15092">
    <property type="entry name" value="POLY A -SPECIFIC RIBONUCLEASE/TARGET OF EGR1, MEMBER 1"/>
    <property type="match status" value="1"/>
</dbReference>
<evidence type="ECO:0000256" key="1">
    <source>
        <dbReference type="ARBA" id="ARBA00001968"/>
    </source>
</evidence>
<proteinExistence type="inferred from homology"/>
<evidence type="ECO:0000313" key="3">
    <source>
        <dbReference type="EMBL" id="TVU05715.1"/>
    </source>
</evidence>
<dbReference type="GO" id="GO:0003723">
    <property type="term" value="F:RNA binding"/>
    <property type="evidence" value="ECO:0007669"/>
    <property type="project" value="TreeGrafter"/>
</dbReference>
<dbReference type="Pfam" id="PF04857">
    <property type="entry name" value="CAF1"/>
    <property type="match status" value="1"/>
</dbReference>
<organism evidence="3 4">
    <name type="scientific">Eragrostis curvula</name>
    <name type="common">weeping love grass</name>
    <dbReference type="NCBI Taxonomy" id="38414"/>
    <lineage>
        <taxon>Eukaryota</taxon>
        <taxon>Viridiplantae</taxon>
        <taxon>Streptophyta</taxon>
        <taxon>Embryophyta</taxon>
        <taxon>Tracheophyta</taxon>
        <taxon>Spermatophyta</taxon>
        <taxon>Magnoliopsida</taxon>
        <taxon>Liliopsida</taxon>
        <taxon>Poales</taxon>
        <taxon>Poaceae</taxon>
        <taxon>PACMAD clade</taxon>
        <taxon>Chloridoideae</taxon>
        <taxon>Eragrostideae</taxon>
        <taxon>Eragrostidinae</taxon>
        <taxon>Eragrostis</taxon>
    </lineage>
</organism>
<keyword evidence="4" id="KW-1185">Reference proteome</keyword>
<dbReference type="EMBL" id="RWGY01000051">
    <property type="protein sequence ID" value="TVU05715.1"/>
    <property type="molecule type" value="Genomic_DNA"/>
</dbReference>
<dbReference type="InterPro" id="IPR012337">
    <property type="entry name" value="RNaseH-like_sf"/>
</dbReference>
<dbReference type="InterPro" id="IPR051181">
    <property type="entry name" value="CAF1_poly(A)_ribonucleases"/>
</dbReference>
<dbReference type="SUPFAM" id="SSF53098">
    <property type="entry name" value="Ribonuclease H-like"/>
    <property type="match status" value="1"/>
</dbReference>
<accession>A0A5J9T300</accession>
<evidence type="ECO:0000256" key="2">
    <source>
        <dbReference type="ARBA" id="ARBA00008372"/>
    </source>
</evidence>
<dbReference type="Proteomes" id="UP000324897">
    <property type="component" value="Unassembled WGS sequence"/>
</dbReference>
<dbReference type="Gramene" id="TVU05715">
    <property type="protein sequence ID" value="TVU05715"/>
    <property type="gene ID" value="EJB05_48894"/>
</dbReference>
<comment type="cofactor">
    <cofactor evidence="1">
        <name>a divalent metal cation</name>
        <dbReference type="ChEBI" id="CHEBI:60240"/>
    </cofactor>
</comment>
<protein>
    <submittedName>
        <fullName evidence="3">Uncharacterized protein</fullName>
    </submittedName>
</protein>
<dbReference type="AlphaFoldDB" id="A0A5J9T300"/>
<comment type="similarity">
    <text evidence="2">Belongs to the CAF1 family.</text>
</comment>
<feature type="non-terminal residue" evidence="3">
    <location>
        <position position="1"/>
    </location>
</feature>
<dbReference type="InterPro" id="IPR036397">
    <property type="entry name" value="RNaseH_sf"/>
</dbReference>
<sequence length="620" mass="69380">MGAPRAAAASAKQVTKRNFAEAVQELRAHLEACDYVAVAAQKTGAPTGWRRALPVDTAETAYLKAKLAAESFQPLQIAVCPFRLHASPSKLVAYPYNFHLFPRDELQLGMPSYSFSCQSSYLSNMANDGFDFNMCIYDGISYLSRVQESLARKKIFTPQLRQLLPSASTSVADSVFMTRIKSRIVHWRKGYVESSKTADGSLVSSLSKLIFGGDSYGSRPSMSIDVCSDRQVQLVLEAVNLISDDLVPLVVPDKAGAARAVRLVFTSSKEDKNLLLMDLKRSEEEQNFKFRGFREVIDLLSSSQKPIISYNCLNDLTMIHSKFVAPLPPNMHEFMCSLRMVFSNVVDISHMWRDIGPLRKAKNIQAALSYLQRQYFVPMEIEMPHQGVVPAIIRHTKRFLVPLLTLSINGTSSVTKNEQNVLRITKLFGKLSNLLKINPYHQFQSGQQCSTLEEYCNIFYPSCSVEDSDEVDFANESDTAKAVSSENVVFLWGFRSISVKELRSNLTGLHHAFSEHFEIKLLDKTCSALIFRSSDTAMKLLREISSESPSLNSFFSEGLQAAGFEVYRKVCRLGLWDSDLAEALESASSELAVSTLSECSTSQIYWNSSLMLDLKEYLEP</sequence>
<comment type="caution">
    <text evidence="3">The sequence shown here is derived from an EMBL/GenBank/DDBJ whole genome shotgun (WGS) entry which is preliminary data.</text>
</comment>
<dbReference type="InterPro" id="IPR006941">
    <property type="entry name" value="RNase_CAF1"/>
</dbReference>
<dbReference type="GO" id="GO:0000175">
    <property type="term" value="F:3'-5'-RNA exonuclease activity"/>
    <property type="evidence" value="ECO:0007669"/>
    <property type="project" value="TreeGrafter"/>
</dbReference>
<dbReference type="Gene3D" id="3.30.420.10">
    <property type="entry name" value="Ribonuclease H-like superfamily/Ribonuclease H"/>
    <property type="match status" value="2"/>
</dbReference>
<dbReference type="PANTHER" id="PTHR15092:SF42">
    <property type="entry name" value="POLY(A)-SPECIFIC RIBONUCLEASE PARN-LIKE"/>
    <property type="match status" value="1"/>
</dbReference>
<dbReference type="OrthoDB" id="1432093at2759"/>